<organism evidence="3 4">
    <name type="scientific">Candidatus Collierbacteria bacterium RIFOXYB1_FULL_49_13</name>
    <dbReference type="NCBI Taxonomy" id="1817728"/>
    <lineage>
        <taxon>Bacteria</taxon>
        <taxon>Candidatus Collieribacteriota</taxon>
    </lineage>
</organism>
<dbReference type="PANTHER" id="PTHR43798:SF31">
    <property type="entry name" value="AB HYDROLASE SUPERFAMILY PROTEIN YCLE"/>
    <property type="match status" value="1"/>
</dbReference>
<dbReference type="Pfam" id="PF00561">
    <property type="entry name" value="Abhydrolase_1"/>
    <property type="match status" value="1"/>
</dbReference>
<name>A0A1F5FJ56_9BACT</name>
<dbReference type="PANTHER" id="PTHR43798">
    <property type="entry name" value="MONOACYLGLYCEROL LIPASE"/>
    <property type="match status" value="1"/>
</dbReference>
<feature type="domain" description="AB hydrolase-1" evidence="2">
    <location>
        <begin position="26"/>
        <end position="254"/>
    </location>
</feature>
<dbReference type="InterPro" id="IPR029058">
    <property type="entry name" value="AB_hydrolase_fold"/>
</dbReference>
<keyword evidence="1" id="KW-0378">Hydrolase</keyword>
<dbReference type="AlphaFoldDB" id="A0A1F5FJ56"/>
<dbReference type="Proteomes" id="UP000176682">
    <property type="component" value="Unassembled WGS sequence"/>
</dbReference>
<comment type="caution">
    <text evidence="3">The sequence shown here is derived from an EMBL/GenBank/DDBJ whole genome shotgun (WGS) entry which is preliminary data.</text>
</comment>
<dbReference type="PRINTS" id="PR00412">
    <property type="entry name" value="EPOXHYDRLASE"/>
</dbReference>
<dbReference type="InterPro" id="IPR000639">
    <property type="entry name" value="Epox_hydrolase-like"/>
</dbReference>
<gene>
    <name evidence="3" type="ORF">A2368_02710</name>
</gene>
<proteinExistence type="predicted"/>
<dbReference type="EMBL" id="MFAM01000016">
    <property type="protein sequence ID" value="OGD79621.1"/>
    <property type="molecule type" value="Genomic_DNA"/>
</dbReference>
<accession>A0A1F5FJ56</accession>
<dbReference type="GO" id="GO:0016787">
    <property type="term" value="F:hydrolase activity"/>
    <property type="evidence" value="ECO:0007669"/>
    <property type="project" value="UniProtKB-KW"/>
</dbReference>
<sequence>MANHFTTSDGISLYYRCRKFRGSPHTLIFLHGLGGNLTAWSMERRFFHGRKISTYAIDLRGHGYSGRSEDPDSYKLPRIAQDINELVIAKKISHPILVGHCFGGIISIIAAAQKPSLYCSLVLIDTDFKPPWFATDLLDINLIRALEKPLSHLPDIHFPSHTNYQQWVGTSDWDWPRIFHDILHTSLKSYLRITHEVTGMDNSHLLHHLKMPILVISGQDDTIYPPKTAINLKNKLKQADFKLIKHGNHILVINQPKEISQAIIDFLSPLHKH</sequence>
<dbReference type="GO" id="GO:0016020">
    <property type="term" value="C:membrane"/>
    <property type="evidence" value="ECO:0007669"/>
    <property type="project" value="TreeGrafter"/>
</dbReference>
<dbReference type="InterPro" id="IPR000073">
    <property type="entry name" value="AB_hydrolase_1"/>
</dbReference>
<evidence type="ECO:0000313" key="3">
    <source>
        <dbReference type="EMBL" id="OGD79621.1"/>
    </source>
</evidence>
<dbReference type="PRINTS" id="PR00111">
    <property type="entry name" value="ABHYDROLASE"/>
</dbReference>
<evidence type="ECO:0000259" key="2">
    <source>
        <dbReference type="Pfam" id="PF00561"/>
    </source>
</evidence>
<reference evidence="3 4" key="1">
    <citation type="journal article" date="2016" name="Nat. Commun.">
        <title>Thousands of microbial genomes shed light on interconnected biogeochemical processes in an aquifer system.</title>
        <authorList>
            <person name="Anantharaman K."/>
            <person name="Brown C.T."/>
            <person name="Hug L.A."/>
            <person name="Sharon I."/>
            <person name="Castelle C.J."/>
            <person name="Probst A.J."/>
            <person name="Thomas B.C."/>
            <person name="Singh A."/>
            <person name="Wilkins M.J."/>
            <person name="Karaoz U."/>
            <person name="Brodie E.L."/>
            <person name="Williams K.H."/>
            <person name="Hubbard S.S."/>
            <person name="Banfield J.F."/>
        </authorList>
    </citation>
    <scope>NUCLEOTIDE SEQUENCE [LARGE SCALE GENOMIC DNA]</scope>
</reference>
<dbReference type="InterPro" id="IPR050266">
    <property type="entry name" value="AB_hydrolase_sf"/>
</dbReference>
<protein>
    <recommendedName>
        <fullName evidence="2">AB hydrolase-1 domain-containing protein</fullName>
    </recommendedName>
</protein>
<dbReference type="SUPFAM" id="SSF53474">
    <property type="entry name" value="alpha/beta-Hydrolases"/>
    <property type="match status" value="1"/>
</dbReference>
<evidence type="ECO:0000256" key="1">
    <source>
        <dbReference type="ARBA" id="ARBA00022801"/>
    </source>
</evidence>
<dbReference type="Gene3D" id="3.40.50.1820">
    <property type="entry name" value="alpha/beta hydrolase"/>
    <property type="match status" value="1"/>
</dbReference>
<evidence type="ECO:0000313" key="4">
    <source>
        <dbReference type="Proteomes" id="UP000176682"/>
    </source>
</evidence>